<feature type="domain" description="F-box" evidence="2">
    <location>
        <begin position="62"/>
        <end position="115"/>
    </location>
</feature>
<reference evidence="3" key="1">
    <citation type="submission" date="2023-06" db="EMBL/GenBank/DDBJ databases">
        <title>Genome-scale phylogeny and comparative genomics of the fungal order Sordariales.</title>
        <authorList>
            <consortium name="Lawrence Berkeley National Laboratory"/>
            <person name="Hensen N."/>
            <person name="Bonometti L."/>
            <person name="Westerberg I."/>
            <person name="Brannstrom I.O."/>
            <person name="Guillou S."/>
            <person name="Cros-Aarteil S."/>
            <person name="Calhoun S."/>
            <person name="Haridas S."/>
            <person name="Kuo A."/>
            <person name="Mondo S."/>
            <person name="Pangilinan J."/>
            <person name="Riley R."/>
            <person name="LaButti K."/>
            <person name="Andreopoulos B."/>
            <person name="Lipzen A."/>
            <person name="Chen C."/>
            <person name="Yanf M."/>
            <person name="Daum C."/>
            <person name="Ng V."/>
            <person name="Clum A."/>
            <person name="Steindorff A."/>
            <person name="Ohm R."/>
            <person name="Martin F."/>
            <person name="Silar P."/>
            <person name="Natvig D."/>
            <person name="Lalanne C."/>
            <person name="Gautier V."/>
            <person name="Ament-velasquez S.L."/>
            <person name="Kruys A."/>
            <person name="Hutchinson M.I."/>
            <person name="Powell A.J."/>
            <person name="Barry K."/>
            <person name="Miller A.N."/>
            <person name="Grigoriev I.V."/>
            <person name="Debuchy R."/>
            <person name="Gladieux P."/>
            <person name="Thoren M.H."/>
            <person name="Johannesson H."/>
        </authorList>
    </citation>
    <scope>NUCLEOTIDE SEQUENCE</scope>
    <source>
        <strain evidence="3">SMH2392-1A</strain>
    </source>
</reference>
<feature type="compositionally biased region" description="Basic and acidic residues" evidence="1">
    <location>
        <begin position="703"/>
        <end position="713"/>
    </location>
</feature>
<evidence type="ECO:0000313" key="3">
    <source>
        <dbReference type="EMBL" id="KAK0728515.1"/>
    </source>
</evidence>
<protein>
    <recommendedName>
        <fullName evidence="2">F-box domain-containing protein</fullName>
    </recommendedName>
</protein>
<dbReference type="RefSeq" id="XP_060301370.1">
    <property type="nucleotide sequence ID" value="XM_060439541.1"/>
</dbReference>
<gene>
    <name evidence="3" type="ORF">B0T26DRAFT_673032</name>
</gene>
<evidence type="ECO:0000313" key="4">
    <source>
        <dbReference type="Proteomes" id="UP001172101"/>
    </source>
</evidence>
<dbReference type="SUPFAM" id="SSF81383">
    <property type="entry name" value="F-box domain"/>
    <property type="match status" value="1"/>
</dbReference>
<feature type="compositionally biased region" description="Polar residues" evidence="1">
    <location>
        <begin position="689"/>
        <end position="699"/>
    </location>
</feature>
<dbReference type="InterPro" id="IPR036047">
    <property type="entry name" value="F-box-like_dom_sf"/>
</dbReference>
<dbReference type="PANTHER" id="PTHR34098">
    <property type="entry name" value="F-BOX ONLY PROTEIN 47"/>
    <property type="match status" value="1"/>
</dbReference>
<evidence type="ECO:0000259" key="2">
    <source>
        <dbReference type="PROSITE" id="PS50181"/>
    </source>
</evidence>
<dbReference type="Proteomes" id="UP001172101">
    <property type="component" value="Unassembled WGS sequence"/>
</dbReference>
<feature type="region of interest" description="Disordered" evidence="1">
    <location>
        <begin position="461"/>
        <end position="483"/>
    </location>
</feature>
<comment type="caution">
    <text evidence="3">The sequence shown here is derived from an EMBL/GenBank/DDBJ whole genome shotgun (WGS) entry which is preliminary data.</text>
</comment>
<dbReference type="AlphaFoldDB" id="A0AA40B6B8"/>
<dbReference type="GeneID" id="85322811"/>
<accession>A0AA40B6B8</accession>
<feature type="compositionally biased region" description="Basic and acidic residues" evidence="1">
    <location>
        <begin position="463"/>
        <end position="472"/>
    </location>
</feature>
<keyword evidence="4" id="KW-1185">Reference proteome</keyword>
<dbReference type="PANTHER" id="PTHR34098:SF1">
    <property type="entry name" value="F-BOX ONLY PROTEIN 47"/>
    <property type="match status" value="1"/>
</dbReference>
<feature type="region of interest" description="Disordered" evidence="1">
    <location>
        <begin position="675"/>
        <end position="724"/>
    </location>
</feature>
<name>A0AA40B6B8_9PEZI</name>
<organism evidence="3 4">
    <name type="scientific">Lasiosphaeria miniovina</name>
    <dbReference type="NCBI Taxonomy" id="1954250"/>
    <lineage>
        <taxon>Eukaryota</taxon>
        <taxon>Fungi</taxon>
        <taxon>Dikarya</taxon>
        <taxon>Ascomycota</taxon>
        <taxon>Pezizomycotina</taxon>
        <taxon>Sordariomycetes</taxon>
        <taxon>Sordariomycetidae</taxon>
        <taxon>Sordariales</taxon>
        <taxon>Lasiosphaeriaceae</taxon>
        <taxon>Lasiosphaeria</taxon>
    </lineage>
</organism>
<proteinExistence type="predicted"/>
<dbReference type="EMBL" id="JAUIRO010000002">
    <property type="protein sequence ID" value="KAK0728515.1"/>
    <property type="molecule type" value="Genomic_DNA"/>
</dbReference>
<sequence length="766" mass="86557">MYMLKATLGRYIPYIPPHKAPRRMAKYKYSDYSPQPPTDTFPPVSYPPQWCPTVALERLPGVMSLVRLPYELTSYVVQHLDLADVRALSLTCKRFQFLLYEPRIARALLEVWMTYAPLFPARWSCGPNPPAMVPEVAILLDGGSTLAGTNGKAAGSLEARAAQASKRYAAELRRLIKRREAVSSVSPYLVAIVAVAESWIYEHGVLCYIHDRQLRILDLHRPQSQEMVVSIRKLLDEAIPESWTSRKYKFQLLYFAHDLVSCVYTHAKPDQVSWLVVFNPRDHRLVTTRRLDSAFKIFVRNDDKFLYYGTHSELGPDGYRRWVIRAFDIGASTWLEQRLDLPDMVGSDIGSTVCFDIFNGFFYGLANQTGFEVEEVDWTSYYTCFRFPTNEFGFQCVEHAPRRPMWRRSHVEGPIDERWGLLSIFRDESTNLLRIVEARKEWPAGHSSARRTYYTTDVEFSDTGEKKHRDETGWNPPSDSEIRQMATSSRKKHRTYMDAPPRDPHMVHLGDDGSKTLVLSLLGKCPVRSYHPASQTFVDLVNDPSASDPNEQRLRLRGGSRRLWTPGELEEQVRPSAAKRQKSHHTFEQDIRDVYKYEDVVFWPPDQNPSEPDPALAELFKVLSPPGRSGNIDGTFDERSLLYATGSMPGGLKPLVFISFDPSLYLEGTRPYPGASVSGSAPGPRDDASQANSQAQTCDDGSYEAKGKGKETGEATEPNTTCGLGGSAALGTTILDEPATGDEVAQWRAFERPMHADISVGYHFAL</sequence>
<dbReference type="PROSITE" id="PS50181">
    <property type="entry name" value="FBOX"/>
    <property type="match status" value="1"/>
</dbReference>
<dbReference type="Pfam" id="PF00646">
    <property type="entry name" value="F-box"/>
    <property type="match status" value="1"/>
</dbReference>
<dbReference type="InterPro" id="IPR001810">
    <property type="entry name" value="F-box_dom"/>
</dbReference>
<evidence type="ECO:0000256" key="1">
    <source>
        <dbReference type="SAM" id="MobiDB-lite"/>
    </source>
</evidence>
<dbReference type="InterPro" id="IPR038946">
    <property type="entry name" value="FBXO47"/>
</dbReference>